<name>A0ABT0Z3I1_9FLAO</name>
<gene>
    <name evidence="1" type="ORF">NE848_09920</name>
</gene>
<accession>A0ABT0Z3I1</accession>
<dbReference type="EMBL" id="JAMSCK010000003">
    <property type="protein sequence ID" value="MCM8569697.1"/>
    <property type="molecule type" value="Genomic_DNA"/>
</dbReference>
<evidence type="ECO:0008006" key="3">
    <source>
        <dbReference type="Google" id="ProtNLM"/>
    </source>
</evidence>
<sequence>MKHILIIFVVFISTTSYSQSLEDLDDYSIDKVYKKIELDYGTLDQDGNQIDAIYVETEFDVERGKYEIELTDGPGDLYEIIDTGYYVTFDYYFGYAGYRQECILEVTGGYSPGIIYKLD</sequence>
<reference evidence="1" key="1">
    <citation type="submission" date="2022-06" db="EMBL/GenBank/DDBJ databases">
        <title>Gramella sediminis sp. nov., isolated from deep-sea sediment of the Indian Ocean.</title>
        <authorList>
            <person name="Yang L."/>
        </authorList>
    </citation>
    <scope>NUCLEOTIDE SEQUENCE</scope>
    <source>
        <strain evidence="1">HMD3159</strain>
    </source>
</reference>
<proteinExistence type="predicted"/>
<keyword evidence="2" id="KW-1185">Reference proteome</keyword>
<dbReference type="RefSeq" id="WP_252113010.1">
    <property type="nucleotide sequence ID" value="NZ_JAMSCK010000003.1"/>
</dbReference>
<evidence type="ECO:0000313" key="2">
    <source>
        <dbReference type="Proteomes" id="UP001155077"/>
    </source>
</evidence>
<comment type="caution">
    <text evidence="1">The sequence shown here is derived from an EMBL/GenBank/DDBJ whole genome shotgun (WGS) entry which is preliminary data.</text>
</comment>
<protein>
    <recommendedName>
        <fullName evidence="3">DUF3244 domain-containing protein</fullName>
    </recommendedName>
</protein>
<evidence type="ECO:0000313" key="1">
    <source>
        <dbReference type="EMBL" id="MCM8569697.1"/>
    </source>
</evidence>
<organism evidence="1 2">
    <name type="scientific">Gramella jeungdoensis</name>
    <dbReference type="NCBI Taxonomy" id="708091"/>
    <lineage>
        <taxon>Bacteria</taxon>
        <taxon>Pseudomonadati</taxon>
        <taxon>Bacteroidota</taxon>
        <taxon>Flavobacteriia</taxon>
        <taxon>Flavobacteriales</taxon>
        <taxon>Flavobacteriaceae</taxon>
        <taxon>Christiangramia</taxon>
    </lineage>
</organism>
<dbReference type="Proteomes" id="UP001155077">
    <property type="component" value="Unassembled WGS sequence"/>
</dbReference>